<dbReference type="EMBL" id="JACTNZ010000012">
    <property type="protein sequence ID" value="KAG5523045.1"/>
    <property type="molecule type" value="Genomic_DNA"/>
</dbReference>
<gene>
    <name evidence="2" type="ORF">RHGRI_035009</name>
</gene>
<name>A0AAV6I5P6_9ERIC</name>
<reference evidence="2" key="1">
    <citation type="submission" date="2020-08" db="EMBL/GenBank/DDBJ databases">
        <title>Plant Genome Project.</title>
        <authorList>
            <person name="Zhang R.-G."/>
        </authorList>
    </citation>
    <scope>NUCLEOTIDE SEQUENCE</scope>
    <source>
        <strain evidence="2">WSP0</strain>
        <tissue evidence="2">Leaf</tissue>
    </source>
</reference>
<sequence>MSSSCVSTSPIHLENWVILIWLRKFIPWYGYIFICYLCSGRKKWVEEVVDHNERPFPASRISSFYLDGSFYCLGQDGSLGVFKQKQLAGFSRKIFSNAQQLNFPSTPCRNFLVSVDEEGLLLSVFVGNSGD</sequence>
<protein>
    <submittedName>
        <fullName evidence="2">Uncharacterized protein</fullName>
    </submittedName>
</protein>
<feature type="transmembrane region" description="Helical" evidence="1">
    <location>
        <begin position="16"/>
        <end position="38"/>
    </location>
</feature>
<dbReference type="Proteomes" id="UP000823749">
    <property type="component" value="Chromosome 12"/>
</dbReference>
<comment type="caution">
    <text evidence="2">The sequence shown here is derived from an EMBL/GenBank/DDBJ whole genome shotgun (WGS) entry which is preliminary data.</text>
</comment>
<dbReference type="AlphaFoldDB" id="A0AAV6I5P6"/>
<keyword evidence="3" id="KW-1185">Reference proteome</keyword>
<keyword evidence="1" id="KW-1133">Transmembrane helix</keyword>
<keyword evidence="1" id="KW-0812">Transmembrane</keyword>
<accession>A0AAV6I5P6</accession>
<evidence type="ECO:0000256" key="1">
    <source>
        <dbReference type="SAM" id="Phobius"/>
    </source>
</evidence>
<evidence type="ECO:0000313" key="2">
    <source>
        <dbReference type="EMBL" id="KAG5523045.1"/>
    </source>
</evidence>
<evidence type="ECO:0000313" key="3">
    <source>
        <dbReference type="Proteomes" id="UP000823749"/>
    </source>
</evidence>
<organism evidence="2 3">
    <name type="scientific">Rhododendron griersonianum</name>
    <dbReference type="NCBI Taxonomy" id="479676"/>
    <lineage>
        <taxon>Eukaryota</taxon>
        <taxon>Viridiplantae</taxon>
        <taxon>Streptophyta</taxon>
        <taxon>Embryophyta</taxon>
        <taxon>Tracheophyta</taxon>
        <taxon>Spermatophyta</taxon>
        <taxon>Magnoliopsida</taxon>
        <taxon>eudicotyledons</taxon>
        <taxon>Gunneridae</taxon>
        <taxon>Pentapetalae</taxon>
        <taxon>asterids</taxon>
        <taxon>Ericales</taxon>
        <taxon>Ericaceae</taxon>
        <taxon>Ericoideae</taxon>
        <taxon>Rhodoreae</taxon>
        <taxon>Rhododendron</taxon>
    </lineage>
</organism>
<keyword evidence="1" id="KW-0472">Membrane</keyword>
<proteinExistence type="predicted"/>